<gene>
    <name evidence="3" type="ORF">COM45_07960</name>
</gene>
<accession>A0A2A4AIL2</accession>
<dbReference type="InterPro" id="IPR001011">
    <property type="entry name" value="Acid_Pase_classA_bac"/>
</dbReference>
<dbReference type="InterPro" id="IPR036938">
    <property type="entry name" value="PAP2/HPO_sf"/>
</dbReference>
<dbReference type="Gene3D" id="1.20.144.10">
    <property type="entry name" value="Phosphatidic acid phosphatase type 2/haloperoxidase"/>
    <property type="match status" value="1"/>
</dbReference>
<dbReference type="AlphaFoldDB" id="A0A2A4AIL2"/>
<dbReference type="EMBL" id="NWBP01000023">
    <property type="protein sequence ID" value="PCC82743.1"/>
    <property type="molecule type" value="Genomic_DNA"/>
</dbReference>
<evidence type="ECO:0000259" key="2">
    <source>
        <dbReference type="SMART" id="SM00014"/>
    </source>
</evidence>
<name>A0A2A4AIL2_9CORY</name>
<feature type="domain" description="Phosphatidic acid phosphatase type 2/haloperoxidase" evidence="2">
    <location>
        <begin position="176"/>
        <end position="292"/>
    </location>
</feature>
<proteinExistence type="predicted"/>
<evidence type="ECO:0000313" key="3">
    <source>
        <dbReference type="EMBL" id="PCC82743.1"/>
    </source>
</evidence>
<comment type="caution">
    <text evidence="3">The sequence shown here is derived from an EMBL/GenBank/DDBJ whole genome shotgun (WGS) entry which is preliminary data.</text>
</comment>
<sequence>MVRHRYSIVAASRRSVAAAILAVGVAGAGAHVNPAPASAQLSSSMPALTGAVTGSSSGAPAVQHDGAPTPTPFTTDYLVGFPSDVSSYQYGVYWEVVRMFDYVKTQQPIMDENLEKAIAINNAAADDPALIKRAQQDAAADTDGVMLAVSDALGEEFGAAFRDALAEHRLPKTEYLLGNGYLARAGGLASSTFAEKYHFNVRRPFQVAPDAIHKYNDGKKDYYGTTPAFPSGHTNQATWITTLMAHMLPEVAPQLVLRGAEAGNHRVVMGVHYPLDVIGGRMTGQAAAADRLNDPRMHDALDQAAAEIRAEMKWRTGKDISELVAQQADAGKNYATDEQAVERYAPMLDYDFKPAYATDAPMIVPKAAPVLLESTHPELTWEQRAEVLRQTANPAGHPLDWQGEAGSWQRLNLAKAMAATVTVNADGSVQVTE</sequence>
<dbReference type="Proteomes" id="UP000218690">
    <property type="component" value="Unassembled WGS sequence"/>
</dbReference>
<organism evidence="3 4">
    <name type="scientific">Corynebacterium accolens</name>
    <dbReference type="NCBI Taxonomy" id="38284"/>
    <lineage>
        <taxon>Bacteria</taxon>
        <taxon>Bacillati</taxon>
        <taxon>Actinomycetota</taxon>
        <taxon>Actinomycetes</taxon>
        <taxon>Mycobacteriales</taxon>
        <taxon>Corynebacteriaceae</taxon>
        <taxon>Corynebacterium</taxon>
    </lineage>
</organism>
<evidence type="ECO:0000256" key="1">
    <source>
        <dbReference type="SAM" id="SignalP"/>
    </source>
</evidence>
<dbReference type="GO" id="GO:0030288">
    <property type="term" value="C:outer membrane-bounded periplasmic space"/>
    <property type="evidence" value="ECO:0007669"/>
    <property type="project" value="InterPro"/>
</dbReference>
<dbReference type="SMART" id="SM00014">
    <property type="entry name" value="acidPPc"/>
    <property type="match status" value="1"/>
</dbReference>
<dbReference type="InterPro" id="IPR000326">
    <property type="entry name" value="PAP2/HPO"/>
</dbReference>
<protein>
    <submittedName>
        <fullName evidence="3">Acid phosphatase</fullName>
    </submittedName>
</protein>
<dbReference type="CDD" id="cd03397">
    <property type="entry name" value="PAP2_acid_phosphatase"/>
    <property type="match status" value="1"/>
</dbReference>
<dbReference type="Pfam" id="PF01569">
    <property type="entry name" value="PAP2"/>
    <property type="match status" value="1"/>
</dbReference>
<dbReference type="GO" id="GO:0003993">
    <property type="term" value="F:acid phosphatase activity"/>
    <property type="evidence" value="ECO:0007669"/>
    <property type="project" value="InterPro"/>
</dbReference>
<evidence type="ECO:0000313" key="4">
    <source>
        <dbReference type="Proteomes" id="UP000218690"/>
    </source>
</evidence>
<dbReference type="SUPFAM" id="SSF48317">
    <property type="entry name" value="Acid phosphatase/Vanadium-dependent haloperoxidase"/>
    <property type="match status" value="1"/>
</dbReference>
<reference evidence="3 4" key="1">
    <citation type="submission" date="2017-09" db="EMBL/GenBank/DDBJ databases">
        <title>Draft Genome Sequence of Corynebacterium accolens AH4003.</title>
        <authorList>
            <person name="Chen Y."/>
            <person name="Oosthuysen W.F."/>
            <person name="Kelley S."/>
            <person name="Horswill A."/>
        </authorList>
    </citation>
    <scope>NUCLEOTIDE SEQUENCE [LARGE SCALE GENOMIC DNA]</scope>
    <source>
        <strain evidence="3 4">AH4003</strain>
    </source>
</reference>
<keyword evidence="1" id="KW-0732">Signal</keyword>
<feature type="signal peptide" evidence="1">
    <location>
        <begin position="1"/>
        <end position="30"/>
    </location>
</feature>
<feature type="chain" id="PRO_5038531739" evidence="1">
    <location>
        <begin position="31"/>
        <end position="433"/>
    </location>
</feature>